<dbReference type="AlphaFoldDB" id="A0A1J5SVV0"/>
<comment type="caution">
    <text evidence="2">The sequence shown here is derived from an EMBL/GenBank/DDBJ whole genome shotgun (WGS) entry which is preliminary data.</text>
</comment>
<evidence type="ECO:0000259" key="1">
    <source>
        <dbReference type="Pfam" id="PF13568"/>
    </source>
</evidence>
<reference evidence="2" key="1">
    <citation type="submission" date="2016-10" db="EMBL/GenBank/DDBJ databases">
        <title>Sequence of Gallionella enrichment culture.</title>
        <authorList>
            <person name="Poehlein A."/>
            <person name="Muehling M."/>
            <person name="Daniel R."/>
        </authorList>
    </citation>
    <scope>NUCLEOTIDE SEQUENCE</scope>
</reference>
<name>A0A1J5SVV0_9ZZZZ</name>
<dbReference type="EMBL" id="MLJW01000016">
    <property type="protein sequence ID" value="OIR12666.1"/>
    <property type="molecule type" value="Genomic_DNA"/>
</dbReference>
<feature type="domain" description="Outer membrane protein beta-barrel" evidence="1">
    <location>
        <begin position="12"/>
        <end position="191"/>
    </location>
</feature>
<organism evidence="2">
    <name type="scientific">mine drainage metagenome</name>
    <dbReference type="NCBI Taxonomy" id="410659"/>
    <lineage>
        <taxon>unclassified sequences</taxon>
        <taxon>metagenomes</taxon>
        <taxon>ecological metagenomes</taxon>
    </lineage>
</organism>
<sequence length="215" mass="23773">MVILCFVSIGSFAQLRLGVKGGFEMAKFFDKGSNQQYFNLSNINTIQAGIIAEKDMSDYFFFQSGIGYIQKGGFKQFTGLANSGTTSTLKVDYIQIPVNIEYKESINKHIKGMVSVGFYGAAGISGTEKGYDQTMTGTVSIDRKVQFSNAADYVNNETVVKPLDFGYDLSAGVEYKKFQFTVDFSRGFKSIYPFGTTNFANQTLGAEVAYLIPWK</sequence>
<dbReference type="Pfam" id="PF13568">
    <property type="entry name" value="OMP_b-brl_2"/>
    <property type="match status" value="1"/>
</dbReference>
<dbReference type="InterPro" id="IPR025665">
    <property type="entry name" value="Beta-barrel_OMP_2"/>
</dbReference>
<accession>A0A1J5SVV0</accession>
<protein>
    <recommendedName>
        <fullName evidence="1">Outer membrane protein beta-barrel domain-containing protein</fullName>
    </recommendedName>
</protein>
<proteinExistence type="predicted"/>
<gene>
    <name evidence="2" type="ORF">GALL_57330</name>
</gene>
<evidence type="ECO:0000313" key="2">
    <source>
        <dbReference type="EMBL" id="OIR12666.1"/>
    </source>
</evidence>